<dbReference type="Proteomes" id="UP000469185">
    <property type="component" value="Unassembled WGS sequence"/>
</dbReference>
<evidence type="ECO:0000256" key="5">
    <source>
        <dbReference type="ARBA" id="ARBA00023004"/>
    </source>
</evidence>
<dbReference type="InterPro" id="IPR050705">
    <property type="entry name" value="Cytochrome_P450_3A"/>
</dbReference>
<dbReference type="PRINTS" id="PR00463">
    <property type="entry name" value="EP450I"/>
</dbReference>
<gene>
    <name evidence="7" type="ORF">G1H11_07920</name>
</gene>
<feature type="binding site" description="axial binding residue" evidence="6">
    <location>
        <position position="359"/>
    </location>
    <ligand>
        <name>heme</name>
        <dbReference type="ChEBI" id="CHEBI:30413"/>
    </ligand>
    <ligandPart>
        <name>Fe</name>
        <dbReference type="ChEBI" id="CHEBI:18248"/>
    </ligandPart>
</feature>
<dbReference type="CDD" id="cd11067">
    <property type="entry name" value="CYP152"/>
    <property type="match status" value="1"/>
</dbReference>
<dbReference type="InterPro" id="IPR001128">
    <property type="entry name" value="Cyt_P450"/>
</dbReference>
<comment type="cofactor">
    <cofactor evidence="6">
        <name>heme</name>
        <dbReference type="ChEBI" id="CHEBI:30413"/>
    </cofactor>
</comment>
<dbReference type="InterPro" id="IPR036396">
    <property type="entry name" value="Cyt_P450_sf"/>
</dbReference>
<evidence type="ECO:0000256" key="3">
    <source>
        <dbReference type="ARBA" id="ARBA00022723"/>
    </source>
</evidence>
<dbReference type="GO" id="GO:0004497">
    <property type="term" value="F:monooxygenase activity"/>
    <property type="evidence" value="ECO:0007669"/>
    <property type="project" value="InterPro"/>
</dbReference>
<name>A0A6N9YJZ6_9ACTN</name>
<evidence type="ECO:0000256" key="1">
    <source>
        <dbReference type="ARBA" id="ARBA00010617"/>
    </source>
</evidence>
<keyword evidence="3 6" id="KW-0479">Metal-binding</keyword>
<comment type="caution">
    <text evidence="7">The sequence shown here is derived from an EMBL/GenBank/DDBJ whole genome shotgun (WGS) entry which is preliminary data.</text>
</comment>
<evidence type="ECO:0000313" key="7">
    <source>
        <dbReference type="EMBL" id="NED95240.1"/>
    </source>
</evidence>
<dbReference type="InterPro" id="IPR002401">
    <property type="entry name" value="Cyt_P450_E_grp-I"/>
</dbReference>
<accession>A0A6N9YJZ6</accession>
<proteinExistence type="inferred from homology"/>
<evidence type="ECO:0000256" key="6">
    <source>
        <dbReference type="PIRSR" id="PIRSR602401-1"/>
    </source>
</evidence>
<dbReference type="PANTHER" id="PTHR24302">
    <property type="entry name" value="CYTOCHROME P450 FAMILY 3"/>
    <property type="match status" value="1"/>
</dbReference>
<dbReference type="Pfam" id="PF00067">
    <property type="entry name" value="p450"/>
    <property type="match status" value="1"/>
</dbReference>
<dbReference type="GO" id="GO:0016705">
    <property type="term" value="F:oxidoreductase activity, acting on paired donors, with incorporation or reduction of molecular oxygen"/>
    <property type="evidence" value="ECO:0007669"/>
    <property type="project" value="InterPro"/>
</dbReference>
<keyword evidence="8" id="KW-1185">Reference proteome</keyword>
<keyword evidence="2 6" id="KW-0349">Heme</keyword>
<keyword evidence="4" id="KW-0560">Oxidoreductase</keyword>
<evidence type="ECO:0000256" key="2">
    <source>
        <dbReference type="ARBA" id="ARBA00022617"/>
    </source>
</evidence>
<reference evidence="7 8" key="1">
    <citation type="submission" date="2020-02" db="EMBL/GenBank/DDBJ databases">
        <authorList>
            <person name="Li X.-J."/>
            <person name="Feng X.-M."/>
        </authorList>
    </citation>
    <scope>NUCLEOTIDE SEQUENCE [LARGE SCALE GENOMIC DNA]</scope>
    <source>
        <strain evidence="7 8">CGMCC 4.7225</strain>
    </source>
</reference>
<organism evidence="7 8">
    <name type="scientific">Phytoactinopolyspora alkaliphila</name>
    <dbReference type="NCBI Taxonomy" id="1783498"/>
    <lineage>
        <taxon>Bacteria</taxon>
        <taxon>Bacillati</taxon>
        <taxon>Actinomycetota</taxon>
        <taxon>Actinomycetes</taxon>
        <taxon>Jiangellales</taxon>
        <taxon>Jiangellaceae</taxon>
        <taxon>Phytoactinopolyspora</taxon>
    </lineage>
</organism>
<protein>
    <submittedName>
        <fullName evidence="7">Cytochrome P450</fullName>
    </submittedName>
</protein>
<dbReference type="PANTHER" id="PTHR24302:SF15">
    <property type="entry name" value="FATTY-ACID PEROXYGENASE"/>
    <property type="match status" value="1"/>
</dbReference>
<dbReference type="AlphaFoldDB" id="A0A6N9YJZ6"/>
<dbReference type="SUPFAM" id="SSF48264">
    <property type="entry name" value="Cytochrome P450"/>
    <property type="match status" value="1"/>
</dbReference>
<sequence>MPHDPAPDSSLSLLREGYSFLPRRFERYQSDIFGARLLGRQAICMRGADAGHLFYDTTRFERSGAVPGFVLKTVFGEGGVQGLDDAAHRHRKAMFMAVMTPESIDDLVARTTSLWRAALPKWESRGRMVLFDEAAQVLCQAGCDWAGVALPAGDRRRRAEDLIAAVDGFGALGWRHWRGRLGRRRSEAWLEDVVADVRAGRLETPDDRALHIVAFHRDHDGELLSERTAAVELLNMVRPFVAVSWFIAFMALAMHDHPGWKARLRTGDDADADMFVHEVRRFYPFAPMLGARVREDFDWNGHHFQRGTLVILDVFGTHRDGRMWPSPGEFVPDRFRDRDPEGFDFIPQGGGDPDLGHRCAGEHLTIATMRKIARILSAEMTYQVPDQDLRLSLRRMPAKPPSGIELEHVRQTRPAM</sequence>
<dbReference type="GO" id="GO:0005506">
    <property type="term" value="F:iron ion binding"/>
    <property type="evidence" value="ECO:0007669"/>
    <property type="project" value="InterPro"/>
</dbReference>
<comment type="similarity">
    <text evidence="1">Belongs to the cytochrome P450 family.</text>
</comment>
<dbReference type="GO" id="GO:0020037">
    <property type="term" value="F:heme binding"/>
    <property type="evidence" value="ECO:0007669"/>
    <property type="project" value="InterPro"/>
</dbReference>
<dbReference type="Gene3D" id="1.10.630.10">
    <property type="entry name" value="Cytochrome P450"/>
    <property type="match status" value="1"/>
</dbReference>
<dbReference type="EMBL" id="JAAGOB010000003">
    <property type="protein sequence ID" value="NED95240.1"/>
    <property type="molecule type" value="Genomic_DNA"/>
</dbReference>
<keyword evidence="5 6" id="KW-0408">Iron</keyword>
<evidence type="ECO:0000313" key="8">
    <source>
        <dbReference type="Proteomes" id="UP000469185"/>
    </source>
</evidence>
<evidence type="ECO:0000256" key="4">
    <source>
        <dbReference type="ARBA" id="ARBA00023002"/>
    </source>
</evidence>